<keyword evidence="1" id="KW-0547">Nucleotide-binding</keyword>
<proteinExistence type="predicted"/>
<dbReference type="SMART" id="SM00174">
    <property type="entry name" value="RHO"/>
    <property type="match status" value="1"/>
</dbReference>
<keyword evidence="6" id="KW-1185">Reference proteome</keyword>
<dbReference type="SMART" id="SM00175">
    <property type="entry name" value="RAB"/>
    <property type="match status" value="1"/>
</dbReference>
<dbReference type="CDD" id="cd00154">
    <property type="entry name" value="Rab"/>
    <property type="match status" value="1"/>
</dbReference>
<dbReference type="NCBIfam" id="TIGR00231">
    <property type="entry name" value="small_GTP"/>
    <property type="match status" value="1"/>
</dbReference>
<dbReference type="SMART" id="SM00173">
    <property type="entry name" value="RAS"/>
    <property type="match status" value="1"/>
</dbReference>
<dbReference type="PANTHER" id="PTHR47978">
    <property type="match status" value="1"/>
</dbReference>
<dbReference type="Gene3D" id="3.40.50.300">
    <property type="entry name" value="P-loop containing nucleotide triphosphate hydrolases"/>
    <property type="match status" value="1"/>
</dbReference>
<dbReference type="InterPro" id="IPR001806">
    <property type="entry name" value="Small_GTPase"/>
</dbReference>
<accession>A0AA86QWG5</accession>
<evidence type="ECO:0000313" key="6">
    <source>
        <dbReference type="Proteomes" id="UP001642409"/>
    </source>
</evidence>
<dbReference type="EMBL" id="CAXDID020000226">
    <property type="protein sequence ID" value="CAL6059566.1"/>
    <property type="molecule type" value="Genomic_DNA"/>
</dbReference>
<dbReference type="EMBL" id="CATOUU010000977">
    <property type="protein sequence ID" value="CAI9964477.1"/>
    <property type="molecule type" value="Genomic_DNA"/>
</dbReference>
<organism evidence="3">
    <name type="scientific">Hexamita inflata</name>
    <dbReference type="NCBI Taxonomy" id="28002"/>
    <lineage>
        <taxon>Eukaryota</taxon>
        <taxon>Metamonada</taxon>
        <taxon>Diplomonadida</taxon>
        <taxon>Hexamitidae</taxon>
        <taxon>Hexamitinae</taxon>
        <taxon>Hexamita</taxon>
    </lineage>
</organism>
<reference evidence="4 6" key="2">
    <citation type="submission" date="2024-07" db="EMBL/GenBank/DDBJ databases">
        <authorList>
            <person name="Akdeniz Z."/>
        </authorList>
    </citation>
    <scope>NUCLEOTIDE SEQUENCE [LARGE SCALE GENOMIC DNA]</scope>
</reference>
<comment type="caution">
    <text evidence="3">The sequence shown here is derived from an EMBL/GenBank/DDBJ whole genome shotgun (WGS) entry which is preliminary data.</text>
</comment>
<dbReference type="InterPro" id="IPR027417">
    <property type="entry name" value="P-loop_NTPase"/>
</dbReference>
<dbReference type="PROSITE" id="PS51419">
    <property type="entry name" value="RAB"/>
    <property type="match status" value="1"/>
</dbReference>
<reference evidence="3" key="1">
    <citation type="submission" date="2023-06" db="EMBL/GenBank/DDBJ databases">
        <authorList>
            <person name="Kurt Z."/>
        </authorList>
    </citation>
    <scope>NUCLEOTIDE SEQUENCE</scope>
</reference>
<dbReference type="EMBL" id="CATOUU010000716">
    <property type="protein sequence ID" value="CAI9943585.1"/>
    <property type="molecule type" value="Genomic_DNA"/>
</dbReference>
<dbReference type="GO" id="GO:0003924">
    <property type="term" value="F:GTPase activity"/>
    <property type="evidence" value="ECO:0007669"/>
    <property type="project" value="InterPro"/>
</dbReference>
<sequence length="191" mass="21597">MRRQLKVLFLGDSGVGKSTLLSRYVNNKSSSCAPTFGVNFLQKDVSFQKQKFRLHFFDVSGAQMQIPAFNDISVFVFVYDLSSNQTLLDLNDWFKQFGTGPQNQCVLVGNKFDLNQNEVSGAEQTFGLCKHFKVCAKTGLGVDELFKHIIQLGMNTFGAEEQQQQYVENDWETVGEESAFIMKEKKGCCEK</sequence>
<evidence type="ECO:0000313" key="5">
    <source>
        <dbReference type="EMBL" id="CAL6059566.1"/>
    </source>
</evidence>
<evidence type="ECO:0000256" key="1">
    <source>
        <dbReference type="ARBA" id="ARBA00022741"/>
    </source>
</evidence>
<dbReference type="SUPFAM" id="SSF52540">
    <property type="entry name" value="P-loop containing nucleoside triphosphate hydrolases"/>
    <property type="match status" value="1"/>
</dbReference>
<dbReference type="PRINTS" id="PR00449">
    <property type="entry name" value="RASTRNSFRMNG"/>
</dbReference>
<gene>
    <name evidence="2" type="ORF">HINF_LOCUS31230</name>
    <name evidence="4" type="ORF">HINF_LOCUS39139</name>
    <name evidence="5" type="ORF">HINF_LOCUS48806</name>
    <name evidence="3" type="ORF">HINF_LOCUS52122</name>
</gene>
<dbReference type="GO" id="GO:0005525">
    <property type="term" value="F:GTP binding"/>
    <property type="evidence" value="ECO:0007669"/>
    <property type="project" value="InterPro"/>
</dbReference>
<dbReference type="InterPro" id="IPR005225">
    <property type="entry name" value="Small_GTP-bd"/>
</dbReference>
<dbReference type="EMBL" id="CAXDID020000150">
    <property type="protein sequence ID" value="CAL6041488.1"/>
    <property type="molecule type" value="Genomic_DNA"/>
</dbReference>
<dbReference type="Pfam" id="PF00071">
    <property type="entry name" value="Ras"/>
    <property type="match status" value="1"/>
</dbReference>
<dbReference type="AlphaFoldDB" id="A0AA86QWG5"/>
<evidence type="ECO:0000313" key="3">
    <source>
        <dbReference type="EMBL" id="CAI9964477.1"/>
    </source>
</evidence>
<name>A0AA86QWG5_9EUKA</name>
<dbReference type="Proteomes" id="UP001642409">
    <property type="component" value="Unassembled WGS sequence"/>
</dbReference>
<evidence type="ECO:0000313" key="2">
    <source>
        <dbReference type="EMBL" id="CAI9943585.1"/>
    </source>
</evidence>
<protein>
    <submittedName>
        <fullName evidence="3">Rab1a</fullName>
    </submittedName>
</protein>
<evidence type="ECO:0000313" key="4">
    <source>
        <dbReference type="EMBL" id="CAL6041488.1"/>
    </source>
</evidence>